<organism evidence="2 3">
    <name type="scientific">Cirrhinus mrigala</name>
    <name type="common">Mrigala</name>
    <dbReference type="NCBI Taxonomy" id="683832"/>
    <lineage>
        <taxon>Eukaryota</taxon>
        <taxon>Metazoa</taxon>
        <taxon>Chordata</taxon>
        <taxon>Craniata</taxon>
        <taxon>Vertebrata</taxon>
        <taxon>Euteleostomi</taxon>
        <taxon>Actinopterygii</taxon>
        <taxon>Neopterygii</taxon>
        <taxon>Teleostei</taxon>
        <taxon>Ostariophysi</taxon>
        <taxon>Cypriniformes</taxon>
        <taxon>Cyprinidae</taxon>
        <taxon>Labeoninae</taxon>
        <taxon>Labeonini</taxon>
        <taxon>Cirrhinus</taxon>
    </lineage>
</organism>
<evidence type="ECO:0000313" key="3">
    <source>
        <dbReference type="Proteomes" id="UP001529510"/>
    </source>
</evidence>
<name>A0ABD0NIG5_CIRMR</name>
<keyword evidence="1" id="KW-0325">Glycoprotein</keyword>
<gene>
    <name evidence="2" type="ORF">M9458_045303</name>
</gene>
<protein>
    <recommendedName>
        <fullName evidence="4">MHC class I-like antigen recognition-like domain-containing protein</fullName>
    </recommendedName>
</protein>
<feature type="non-terminal residue" evidence="2">
    <location>
        <position position="74"/>
    </location>
</feature>
<dbReference type="SUPFAM" id="SSF54452">
    <property type="entry name" value="MHC antigen-recognition domain"/>
    <property type="match status" value="1"/>
</dbReference>
<proteinExistence type="predicted"/>
<reference evidence="2 3" key="1">
    <citation type="submission" date="2024-05" db="EMBL/GenBank/DDBJ databases">
        <title>Genome sequencing and assembly of Indian major carp, Cirrhinus mrigala (Hamilton, 1822).</title>
        <authorList>
            <person name="Mohindra V."/>
            <person name="Chowdhury L.M."/>
            <person name="Lal K."/>
            <person name="Jena J.K."/>
        </authorList>
    </citation>
    <scope>NUCLEOTIDE SEQUENCE [LARGE SCALE GENOMIC DNA]</scope>
    <source>
        <strain evidence="2">CM1030</strain>
        <tissue evidence="2">Blood</tissue>
    </source>
</reference>
<dbReference type="AlphaFoldDB" id="A0ABD0NIG5"/>
<dbReference type="InterPro" id="IPR011162">
    <property type="entry name" value="MHC_I/II-like_Ag-recog"/>
</dbReference>
<evidence type="ECO:0008006" key="4">
    <source>
        <dbReference type="Google" id="ProtNLM"/>
    </source>
</evidence>
<dbReference type="Proteomes" id="UP001529510">
    <property type="component" value="Unassembled WGS sequence"/>
</dbReference>
<dbReference type="InterPro" id="IPR037055">
    <property type="entry name" value="MHC_I-like_Ag-recog_sf"/>
</dbReference>
<accession>A0ABD0NIG5</accession>
<evidence type="ECO:0000256" key="1">
    <source>
        <dbReference type="ARBA" id="ARBA00023180"/>
    </source>
</evidence>
<dbReference type="Gene3D" id="3.30.500.10">
    <property type="entry name" value="MHC class I-like antigen recognition-like"/>
    <property type="match status" value="1"/>
</dbReference>
<keyword evidence="3" id="KW-1185">Reference proteome</keyword>
<dbReference type="EMBL" id="JAMKFB020000022">
    <property type="protein sequence ID" value="KAL0161578.1"/>
    <property type="molecule type" value="Genomic_DNA"/>
</dbReference>
<sequence>MVEGPPEIFAVTTLDGEQIDYYDSGIKEVIPRQDWMKEFASGDRFKEYIAIRERVQQTNKNNIAVLMQLFGHSD</sequence>
<evidence type="ECO:0000313" key="2">
    <source>
        <dbReference type="EMBL" id="KAL0161578.1"/>
    </source>
</evidence>
<comment type="caution">
    <text evidence="2">The sequence shown here is derived from an EMBL/GenBank/DDBJ whole genome shotgun (WGS) entry which is preliminary data.</text>
</comment>